<dbReference type="GO" id="GO:0005737">
    <property type="term" value="C:cytoplasm"/>
    <property type="evidence" value="ECO:0007669"/>
    <property type="project" value="TreeGrafter"/>
</dbReference>
<gene>
    <name evidence="5" type="ORF">BCR38DRAFT_308628</name>
</gene>
<dbReference type="FunCoup" id="A0A1Y2DXD3">
    <property type="interactions" value="39"/>
</dbReference>
<feature type="compositionally biased region" description="Polar residues" evidence="3">
    <location>
        <begin position="670"/>
        <end position="684"/>
    </location>
</feature>
<feature type="compositionally biased region" description="Low complexity" evidence="3">
    <location>
        <begin position="602"/>
        <end position="617"/>
    </location>
</feature>
<evidence type="ECO:0000256" key="2">
    <source>
        <dbReference type="PROSITE-ProRule" id="PRU00042"/>
    </source>
</evidence>
<dbReference type="OrthoDB" id="21471at2759"/>
<feature type="region of interest" description="Disordered" evidence="3">
    <location>
        <begin position="168"/>
        <end position="256"/>
    </location>
</feature>
<comment type="similarity">
    <text evidence="1">Belongs to the SIP5 family.</text>
</comment>
<dbReference type="EMBL" id="MCFJ01000007">
    <property type="protein sequence ID" value="ORY63869.1"/>
    <property type="molecule type" value="Genomic_DNA"/>
</dbReference>
<feature type="compositionally biased region" description="Polar residues" evidence="3">
    <location>
        <begin position="498"/>
        <end position="515"/>
    </location>
</feature>
<feature type="region of interest" description="Disordered" evidence="3">
    <location>
        <begin position="557"/>
        <end position="621"/>
    </location>
</feature>
<dbReference type="PANTHER" id="PTHR31315:SF1">
    <property type="entry name" value="PROTEIN SIP5"/>
    <property type="match status" value="1"/>
</dbReference>
<evidence type="ECO:0000256" key="3">
    <source>
        <dbReference type="SAM" id="MobiDB-lite"/>
    </source>
</evidence>
<keyword evidence="2" id="KW-0862">Zinc</keyword>
<dbReference type="PANTHER" id="PTHR31315">
    <property type="entry name" value="PROTEIN SIP5"/>
    <property type="match status" value="1"/>
</dbReference>
<accession>A0A1Y2DXD3</accession>
<feature type="compositionally biased region" description="Basic and acidic residues" evidence="3">
    <location>
        <begin position="563"/>
        <end position="586"/>
    </location>
</feature>
<feature type="compositionally biased region" description="Gly residues" evidence="3">
    <location>
        <begin position="12"/>
        <end position="28"/>
    </location>
</feature>
<evidence type="ECO:0000256" key="1">
    <source>
        <dbReference type="ARBA" id="ARBA00010402"/>
    </source>
</evidence>
<feature type="compositionally biased region" description="Basic and acidic residues" evidence="3">
    <location>
        <begin position="1"/>
        <end position="11"/>
    </location>
</feature>
<feature type="domain" description="C2H2-type" evidence="4">
    <location>
        <begin position="301"/>
        <end position="330"/>
    </location>
</feature>
<feature type="compositionally biased region" description="Basic and acidic residues" evidence="3">
    <location>
        <begin position="68"/>
        <end position="81"/>
    </location>
</feature>
<reference evidence="5 6" key="1">
    <citation type="submission" date="2016-07" db="EMBL/GenBank/DDBJ databases">
        <title>Pervasive Adenine N6-methylation of Active Genes in Fungi.</title>
        <authorList>
            <consortium name="DOE Joint Genome Institute"/>
            <person name="Mondo S.J."/>
            <person name="Dannebaum R.O."/>
            <person name="Kuo R.C."/>
            <person name="Labutti K."/>
            <person name="Haridas S."/>
            <person name="Kuo A."/>
            <person name="Salamov A."/>
            <person name="Ahrendt S.R."/>
            <person name="Lipzen A."/>
            <person name="Sullivan W."/>
            <person name="Andreopoulos W.B."/>
            <person name="Clum A."/>
            <person name="Lindquist E."/>
            <person name="Daum C."/>
            <person name="Ramamoorthy G.K."/>
            <person name="Gryganskyi A."/>
            <person name="Culley D."/>
            <person name="Magnuson J.K."/>
            <person name="James T.Y."/>
            <person name="O'Malley M.A."/>
            <person name="Stajich J.E."/>
            <person name="Spatafora J.W."/>
            <person name="Visel A."/>
            <person name="Grigoriev I.V."/>
        </authorList>
    </citation>
    <scope>NUCLEOTIDE SEQUENCE [LARGE SCALE GENOMIC DNA]</scope>
    <source>
        <strain evidence="5 6">CBS 129021</strain>
    </source>
</reference>
<feature type="compositionally biased region" description="Polar residues" evidence="3">
    <location>
        <begin position="183"/>
        <end position="196"/>
    </location>
</feature>
<dbReference type="PROSITE" id="PS00028">
    <property type="entry name" value="ZINC_FINGER_C2H2_1"/>
    <property type="match status" value="1"/>
</dbReference>
<dbReference type="InParanoid" id="A0A1Y2DXD3"/>
<keyword evidence="2" id="KW-0479">Metal-binding</keyword>
<feature type="region of interest" description="Disordered" evidence="3">
    <location>
        <begin position="479"/>
        <end position="538"/>
    </location>
</feature>
<dbReference type="CDD" id="cd24139">
    <property type="entry name" value="SIP5-like"/>
    <property type="match status" value="1"/>
</dbReference>
<dbReference type="PROSITE" id="PS50157">
    <property type="entry name" value="ZINC_FINGER_C2H2_2"/>
    <property type="match status" value="1"/>
</dbReference>
<comment type="caution">
    <text evidence="5">The sequence shown here is derived from an EMBL/GenBank/DDBJ whole genome shotgun (WGS) entry which is preliminary data.</text>
</comment>
<feature type="region of interest" description="Disordered" evidence="3">
    <location>
        <begin position="1"/>
        <end position="81"/>
    </location>
</feature>
<feature type="compositionally biased region" description="Low complexity" evidence="3">
    <location>
        <begin position="708"/>
        <end position="721"/>
    </location>
</feature>
<proteinExistence type="inferred from homology"/>
<dbReference type="AlphaFoldDB" id="A0A1Y2DXD3"/>
<dbReference type="GO" id="GO:0008270">
    <property type="term" value="F:zinc ion binding"/>
    <property type="evidence" value="ECO:0007669"/>
    <property type="project" value="UniProtKB-KW"/>
</dbReference>
<evidence type="ECO:0000259" key="4">
    <source>
        <dbReference type="PROSITE" id="PS50157"/>
    </source>
</evidence>
<feature type="compositionally biased region" description="Low complexity" evidence="3">
    <location>
        <begin position="231"/>
        <end position="249"/>
    </location>
</feature>
<feature type="region of interest" description="Disordered" evidence="3">
    <location>
        <begin position="322"/>
        <end position="351"/>
    </location>
</feature>
<dbReference type="RefSeq" id="XP_040715283.1">
    <property type="nucleotide sequence ID" value="XM_040854634.1"/>
</dbReference>
<protein>
    <recommendedName>
        <fullName evidence="4">C2H2-type domain-containing protein</fullName>
    </recommendedName>
</protein>
<keyword evidence="6" id="KW-1185">Reference proteome</keyword>
<evidence type="ECO:0000313" key="6">
    <source>
        <dbReference type="Proteomes" id="UP000193689"/>
    </source>
</evidence>
<feature type="compositionally biased region" description="Basic and acidic residues" evidence="3">
    <location>
        <begin position="660"/>
        <end position="669"/>
    </location>
</feature>
<dbReference type="GeneID" id="63770846"/>
<dbReference type="Proteomes" id="UP000193689">
    <property type="component" value="Unassembled WGS sequence"/>
</dbReference>
<feature type="non-terminal residue" evidence="5">
    <location>
        <position position="787"/>
    </location>
</feature>
<dbReference type="InterPro" id="IPR039301">
    <property type="entry name" value="Sip5/DA2"/>
</dbReference>
<evidence type="ECO:0000313" key="5">
    <source>
        <dbReference type="EMBL" id="ORY63869.1"/>
    </source>
</evidence>
<keyword evidence="2" id="KW-0863">Zinc-finger</keyword>
<name>A0A1Y2DXD3_9PEZI</name>
<organism evidence="5 6">
    <name type="scientific">Pseudomassariella vexata</name>
    <dbReference type="NCBI Taxonomy" id="1141098"/>
    <lineage>
        <taxon>Eukaryota</taxon>
        <taxon>Fungi</taxon>
        <taxon>Dikarya</taxon>
        <taxon>Ascomycota</taxon>
        <taxon>Pezizomycotina</taxon>
        <taxon>Sordariomycetes</taxon>
        <taxon>Xylariomycetidae</taxon>
        <taxon>Amphisphaeriales</taxon>
        <taxon>Pseudomassariaceae</taxon>
        <taxon>Pseudomassariella</taxon>
    </lineage>
</organism>
<feature type="region of interest" description="Disordered" evidence="3">
    <location>
        <begin position="636"/>
        <end position="768"/>
    </location>
</feature>
<feature type="compositionally biased region" description="Polar residues" evidence="3">
    <location>
        <begin position="695"/>
        <end position="707"/>
    </location>
</feature>
<dbReference type="STRING" id="1141098.A0A1Y2DXD3"/>
<sequence>MGNAHTKEGGRGSRGPGGNDGHDGGAGYPGDVSSGDRSRRQSSRPDLSSILGGAPSSSRHQPSARPDAPFERRETKAEREARRLERERVIRLKERERSMKEEHVDGGFVVTMGIYTAMEDFSKPVVRQLQIERRIAPFWRGLDDFNPTWAEHQIIAAARGLEVPPADVVPEDLVPQPRPTHPDSPSTSLPNLNNLTVPMGPRTLSAASDKTGSNPGSSIPSPTSPAPPRISSPLKPAKKSLAAALSISSRNGSQQDIAPREINLPHDPFVNGQPVEVFLYKDGVECPICCMYYPRYLNKTRCCDQFICSECFVQIKRADPHLPEHHGEQPQDGSEPAAPPPDEDRRSSELTMEPASCPYCTQTEFGVTYEAPPFRRGLSYVYSGGVGSMVTAMSSTSSLHSNLSPTAAATTTTPSLANRRRAQSLSANAVGVISTDRIRPDWSTKLATARAQQRRRAAAADALHHAAFVIGNNEANGRSLFGRGGRFSRRNMGPATRGNESPSSSTAQVNITADTEPSPAPGMEPGQRSSSGRNGPSRERIDAAHLESMMMAEAIRLSLADEEERKKKADKEARKEAKMREKEDRKASKRRTVYGGEGGTGTSTASASSLSLSLSGMGRRRGNSLRMDASVAAAHATASASQSNEALSTPDAGPASGPADKGKAVDRGDTQSPDACSSQSSLTPTGVAGVPILSAQPSRGSSHLRQMSNASSISSASGIDSVTGSYGQKHGGVDDLDPRSSGLSLGRSEDEASGTEVTAGSDRAEGAQSMFNFRSLAQVVGIPIDGE</sequence>
<dbReference type="InterPro" id="IPR013087">
    <property type="entry name" value="Znf_C2H2_type"/>
</dbReference>